<dbReference type="InterPro" id="IPR016181">
    <property type="entry name" value="Acyl_CoA_acyltransferase"/>
</dbReference>
<dbReference type="AlphaFoldDB" id="A0A081UTT7"/>
<reference evidence="2" key="1">
    <citation type="journal article" date="2018" name="Genome Biol.">
        <title>SKESA: strategic k-mer extension for scrupulous assemblies.</title>
        <authorList>
            <person name="Souvorov A."/>
            <person name="Agarwala R."/>
            <person name="Lipman D.J."/>
        </authorList>
    </citation>
    <scope>NUCLEOTIDE SEQUENCE</scope>
    <source>
        <strain evidence="2">OLC2673_Aeromonas</strain>
    </source>
</reference>
<dbReference type="eggNOG" id="COG3153">
    <property type="taxonomic scope" value="Bacteria"/>
</dbReference>
<dbReference type="GeneID" id="4487394"/>
<dbReference type="Gene3D" id="3.40.630.30">
    <property type="match status" value="1"/>
</dbReference>
<keyword evidence="3" id="KW-0012">Acyltransferase</keyword>
<name>A0A081UTT7_AERHY</name>
<dbReference type="OMA" id="ETTFSHY"/>
<dbReference type="Proteomes" id="UP001214666">
    <property type="component" value="Chromosome"/>
</dbReference>
<dbReference type="EMBL" id="DACTUL010000044">
    <property type="protein sequence ID" value="HAT6346168.1"/>
    <property type="molecule type" value="Genomic_DNA"/>
</dbReference>
<dbReference type="KEGG" id="ahh:RY45_06960"/>
<dbReference type="PROSITE" id="PS51186">
    <property type="entry name" value="GNAT"/>
    <property type="match status" value="1"/>
</dbReference>
<dbReference type="EC" id="2.3.1.-" evidence="3"/>
<dbReference type="CDD" id="cd04301">
    <property type="entry name" value="NAT_SF"/>
    <property type="match status" value="1"/>
</dbReference>
<sequence>MAMDGTGVIGKRAMELTFEEYCDADLSLIRDYYETTFSHYVPDLAERIFVVRDAHWLVGAVRLRDEQDYYHLCGFRLLPHYQSLGLGSRLLQHACNDLQDKPVVCQALPFEKPFYLKAGFADLPLHELEGPLFSLYDQQREQGYQIELLVRQAKAPVYN</sequence>
<reference evidence="2" key="2">
    <citation type="submission" date="2020-01" db="EMBL/GenBank/DDBJ databases">
        <authorList>
            <consortium name="NCBI Pathogen Detection Project"/>
        </authorList>
    </citation>
    <scope>NUCLEOTIDE SEQUENCE</scope>
    <source>
        <strain evidence="2">OLC2673_Aeromonas</strain>
    </source>
</reference>
<dbReference type="RefSeq" id="WP_011705218.1">
    <property type="nucleotide sequence ID" value="NZ_AP019193.1"/>
</dbReference>
<dbReference type="GO" id="GO:0016747">
    <property type="term" value="F:acyltransferase activity, transferring groups other than amino-acyl groups"/>
    <property type="evidence" value="ECO:0007669"/>
    <property type="project" value="InterPro"/>
</dbReference>
<dbReference type="SUPFAM" id="SSF55729">
    <property type="entry name" value="Acyl-CoA N-acyltransferases (Nat)"/>
    <property type="match status" value="1"/>
</dbReference>
<dbReference type="Proteomes" id="UP000859505">
    <property type="component" value="Unassembled WGS sequence"/>
</dbReference>
<evidence type="ECO:0000313" key="3">
    <source>
        <dbReference type="EMBL" id="WEE27438.1"/>
    </source>
</evidence>
<reference evidence="3" key="3">
    <citation type="submission" date="2023-02" db="EMBL/GenBank/DDBJ databases">
        <title>The sequence of Aeromonas hydrophila K533.</title>
        <authorList>
            <person name="Luo X."/>
        </authorList>
    </citation>
    <scope>NUCLEOTIDE SEQUENCE</scope>
    <source>
        <strain evidence="3">K533</strain>
    </source>
</reference>
<dbReference type="EMBL" id="CP118942">
    <property type="protein sequence ID" value="WEE27438.1"/>
    <property type="molecule type" value="Genomic_DNA"/>
</dbReference>
<evidence type="ECO:0000259" key="1">
    <source>
        <dbReference type="PROSITE" id="PS51186"/>
    </source>
</evidence>
<accession>A0A081UTT7</accession>
<organism evidence="2 4">
    <name type="scientific">Aeromonas hydrophila</name>
    <dbReference type="NCBI Taxonomy" id="644"/>
    <lineage>
        <taxon>Bacteria</taxon>
        <taxon>Pseudomonadati</taxon>
        <taxon>Pseudomonadota</taxon>
        <taxon>Gammaproteobacteria</taxon>
        <taxon>Aeromonadales</taxon>
        <taxon>Aeromonadaceae</taxon>
        <taxon>Aeromonas</taxon>
    </lineage>
</organism>
<protein>
    <submittedName>
        <fullName evidence="2">GNAT family N-acetyltransferase</fullName>
        <ecNumber evidence="3">2.3.1.-</ecNumber>
    </submittedName>
</protein>
<gene>
    <name evidence="2" type="ORF">JAJ28_003968</name>
    <name evidence="3" type="ORF">PY771_03715</name>
</gene>
<feature type="domain" description="N-acetyltransferase" evidence="1">
    <location>
        <begin position="8"/>
        <end position="142"/>
    </location>
</feature>
<dbReference type="Pfam" id="PF13673">
    <property type="entry name" value="Acetyltransf_10"/>
    <property type="match status" value="1"/>
</dbReference>
<dbReference type="InterPro" id="IPR000182">
    <property type="entry name" value="GNAT_dom"/>
</dbReference>
<evidence type="ECO:0000313" key="4">
    <source>
        <dbReference type="Proteomes" id="UP000859505"/>
    </source>
</evidence>
<proteinExistence type="predicted"/>
<keyword evidence="3" id="KW-0808">Transferase</keyword>
<dbReference type="KEGG" id="ahi:VU14_16170"/>
<evidence type="ECO:0000313" key="2">
    <source>
        <dbReference type="EMBL" id="HAT6346168.1"/>
    </source>
</evidence>